<accession>A0ABT9BIA3</accession>
<keyword evidence="3" id="KW-0489">Methyltransferase</keyword>
<proteinExistence type="predicted"/>
<evidence type="ECO:0000313" key="3">
    <source>
        <dbReference type="EMBL" id="MDO7880756.1"/>
    </source>
</evidence>
<organism evidence="3 4">
    <name type="scientific">Antiquaquibacter soli</name>
    <dbReference type="NCBI Taxonomy" id="3064523"/>
    <lineage>
        <taxon>Bacteria</taxon>
        <taxon>Bacillati</taxon>
        <taxon>Actinomycetota</taxon>
        <taxon>Actinomycetes</taxon>
        <taxon>Micrococcales</taxon>
        <taxon>Microbacteriaceae</taxon>
        <taxon>Antiquaquibacter</taxon>
    </lineage>
</organism>
<feature type="domain" description="HIT" evidence="2">
    <location>
        <begin position="4"/>
        <end position="107"/>
    </location>
</feature>
<gene>
    <name evidence="3" type="ORF">Q5716_00780</name>
</gene>
<evidence type="ECO:0000313" key="4">
    <source>
        <dbReference type="Proteomes" id="UP001241072"/>
    </source>
</evidence>
<protein>
    <submittedName>
        <fullName evidence="3">HIT family protein</fullName>
        <ecNumber evidence="3">2.1.1.-</ecNumber>
    </submittedName>
</protein>
<evidence type="ECO:0000259" key="2">
    <source>
        <dbReference type="PROSITE" id="PS51084"/>
    </source>
</evidence>
<dbReference type="PANTHER" id="PTHR46648:SF1">
    <property type="entry name" value="ADENOSINE 5'-MONOPHOSPHORAMIDASE HNT1"/>
    <property type="match status" value="1"/>
</dbReference>
<dbReference type="EC" id="2.1.1.-" evidence="3"/>
<reference evidence="3 4" key="1">
    <citation type="submission" date="2023-07" db="EMBL/GenBank/DDBJ databases">
        <title>Protaetiibacter sp. nov WY-16 isolated from soil.</title>
        <authorList>
            <person name="Liu B."/>
            <person name="Wan Y."/>
        </authorList>
    </citation>
    <scope>NUCLEOTIDE SEQUENCE [LARGE SCALE GENOMIC DNA]</scope>
    <source>
        <strain evidence="3 4">WY-16</strain>
    </source>
</reference>
<dbReference type="Pfam" id="PF01230">
    <property type="entry name" value="HIT"/>
    <property type="match status" value="1"/>
</dbReference>
<feature type="short sequence motif" description="Histidine triad motif" evidence="1">
    <location>
        <begin position="91"/>
        <end position="95"/>
    </location>
</feature>
<dbReference type="Gene3D" id="3.30.428.10">
    <property type="entry name" value="HIT-like"/>
    <property type="match status" value="1"/>
</dbReference>
<evidence type="ECO:0000256" key="1">
    <source>
        <dbReference type="PROSITE-ProRule" id="PRU00464"/>
    </source>
</evidence>
<dbReference type="RefSeq" id="WP_305001186.1">
    <property type="nucleotide sequence ID" value="NZ_JAUQUB010000001.1"/>
</dbReference>
<dbReference type="InterPro" id="IPR011146">
    <property type="entry name" value="HIT-like"/>
</dbReference>
<dbReference type="InterPro" id="IPR001310">
    <property type="entry name" value="Histidine_triad_HIT"/>
</dbReference>
<name>A0ABT9BIA3_9MICO</name>
<dbReference type="PRINTS" id="PR00332">
    <property type="entry name" value="HISTRIAD"/>
</dbReference>
<dbReference type="SUPFAM" id="SSF54197">
    <property type="entry name" value="HIT-like"/>
    <property type="match status" value="1"/>
</dbReference>
<dbReference type="PROSITE" id="PS51084">
    <property type="entry name" value="HIT_2"/>
    <property type="match status" value="1"/>
</dbReference>
<dbReference type="PANTHER" id="PTHR46648">
    <property type="entry name" value="HIT FAMILY PROTEIN 1"/>
    <property type="match status" value="1"/>
</dbReference>
<keyword evidence="4" id="KW-1185">Reference proteome</keyword>
<dbReference type="GO" id="GO:0008168">
    <property type="term" value="F:methyltransferase activity"/>
    <property type="evidence" value="ECO:0007669"/>
    <property type="project" value="UniProtKB-KW"/>
</dbReference>
<keyword evidence="3" id="KW-0808">Transferase</keyword>
<comment type="caution">
    <text evidence="3">The sequence shown here is derived from an EMBL/GenBank/DDBJ whole genome shotgun (WGS) entry which is preliminary data.</text>
</comment>
<dbReference type="InterPro" id="IPR036265">
    <property type="entry name" value="HIT-like_sf"/>
</dbReference>
<sequence>MSSVFTHILEGRAPGRFIWRDERCFAILTIEPRRPGHTLVIPLAEVDKWTDLSEEDALHIFRVGRLIGLAQQEEWDATRVGVMYEGYMVPHAHLHVWPSWTVYEYSHTGIDRTAKPEDLDEAARRLRARLIARGHGEFVP</sequence>
<dbReference type="GO" id="GO:0032259">
    <property type="term" value="P:methylation"/>
    <property type="evidence" value="ECO:0007669"/>
    <property type="project" value="UniProtKB-KW"/>
</dbReference>
<dbReference type="Proteomes" id="UP001241072">
    <property type="component" value="Unassembled WGS sequence"/>
</dbReference>
<dbReference type="EMBL" id="JAUQUB010000001">
    <property type="protein sequence ID" value="MDO7880756.1"/>
    <property type="molecule type" value="Genomic_DNA"/>
</dbReference>